<keyword evidence="2" id="KW-1185">Reference proteome</keyword>
<proteinExistence type="predicted"/>
<dbReference type="Proteomes" id="UP000299102">
    <property type="component" value="Unassembled WGS sequence"/>
</dbReference>
<dbReference type="EMBL" id="BGZK01001208">
    <property type="protein sequence ID" value="GBP74459.1"/>
    <property type="molecule type" value="Genomic_DNA"/>
</dbReference>
<comment type="caution">
    <text evidence="1">The sequence shown here is derived from an EMBL/GenBank/DDBJ whole genome shotgun (WGS) entry which is preliminary data.</text>
</comment>
<sequence>MWKRIPSCSKLNNQQRVLLEQGKSEKCVIAFSVRNGSAWAAIGFERDVIYGWPPSRRPAKILGTAVVRVRDDTGARQTARVMIDSRSHDSFVIMRCARRLGLPMRRCDVFVTGLGQNTVQKIDRVAFCSNMPKDKNNPLFDISFIVLPKITSKLPFVHLPPAVRNHFAHINLADKHFDVPSAIDFILKVELFDQIYDGQRITPGPSLPCALSNKCLPRDSNLKTEFRQFIREYEDLGHMQPVGSAPTRDSAYVTIVLYGPIKKEPVELNFLNTASRTMLSIKNAVEQTINAQNCQENKEKSNESGEKSLKIFSLRGVVTLHHR</sequence>
<accession>A0A4C1YIK1</accession>
<reference evidence="1 2" key="1">
    <citation type="journal article" date="2019" name="Commun. Biol.">
        <title>The bagworm genome reveals a unique fibroin gene that provides high tensile strength.</title>
        <authorList>
            <person name="Kono N."/>
            <person name="Nakamura H."/>
            <person name="Ohtoshi R."/>
            <person name="Tomita M."/>
            <person name="Numata K."/>
            <person name="Arakawa K."/>
        </authorList>
    </citation>
    <scope>NUCLEOTIDE SEQUENCE [LARGE SCALE GENOMIC DNA]</scope>
</reference>
<evidence type="ECO:0000313" key="1">
    <source>
        <dbReference type="EMBL" id="GBP74459.1"/>
    </source>
</evidence>
<name>A0A4C1YIK1_EUMVA</name>
<gene>
    <name evidence="1" type="ORF">EVAR_44523_1</name>
</gene>
<evidence type="ECO:0000313" key="2">
    <source>
        <dbReference type="Proteomes" id="UP000299102"/>
    </source>
</evidence>
<protein>
    <submittedName>
        <fullName evidence="1">Uncharacterized protein</fullName>
    </submittedName>
</protein>
<dbReference type="AlphaFoldDB" id="A0A4C1YIK1"/>
<dbReference type="OrthoDB" id="8065733at2759"/>
<organism evidence="1 2">
    <name type="scientific">Eumeta variegata</name>
    <name type="common">Bagworm moth</name>
    <name type="synonym">Eumeta japonica</name>
    <dbReference type="NCBI Taxonomy" id="151549"/>
    <lineage>
        <taxon>Eukaryota</taxon>
        <taxon>Metazoa</taxon>
        <taxon>Ecdysozoa</taxon>
        <taxon>Arthropoda</taxon>
        <taxon>Hexapoda</taxon>
        <taxon>Insecta</taxon>
        <taxon>Pterygota</taxon>
        <taxon>Neoptera</taxon>
        <taxon>Endopterygota</taxon>
        <taxon>Lepidoptera</taxon>
        <taxon>Glossata</taxon>
        <taxon>Ditrysia</taxon>
        <taxon>Tineoidea</taxon>
        <taxon>Psychidae</taxon>
        <taxon>Oiketicinae</taxon>
        <taxon>Eumeta</taxon>
    </lineage>
</organism>